<evidence type="ECO:0000313" key="2">
    <source>
        <dbReference type="Proteomes" id="UP001161757"/>
    </source>
</evidence>
<dbReference type="Proteomes" id="UP001161757">
    <property type="component" value="Unassembled WGS sequence"/>
</dbReference>
<reference evidence="1" key="1">
    <citation type="submission" date="2023-01" db="EMBL/GenBank/DDBJ databases">
        <title>Exophiala dermititidis isolated from Cystic Fibrosis Patient.</title>
        <authorList>
            <person name="Kurbessoian T."/>
            <person name="Crocker A."/>
            <person name="Murante D."/>
            <person name="Hogan D.A."/>
            <person name="Stajich J.E."/>
        </authorList>
    </citation>
    <scope>NUCLEOTIDE SEQUENCE</scope>
    <source>
        <strain evidence="1">Ex8</strain>
    </source>
</reference>
<gene>
    <name evidence="1" type="ORF">HRR80_003947</name>
</gene>
<dbReference type="AlphaFoldDB" id="A0AAN6EY21"/>
<proteinExistence type="predicted"/>
<organism evidence="1 2">
    <name type="scientific">Exophiala dermatitidis</name>
    <name type="common">Black yeast-like fungus</name>
    <name type="synonym">Wangiella dermatitidis</name>
    <dbReference type="NCBI Taxonomy" id="5970"/>
    <lineage>
        <taxon>Eukaryota</taxon>
        <taxon>Fungi</taxon>
        <taxon>Dikarya</taxon>
        <taxon>Ascomycota</taxon>
        <taxon>Pezizomycotina</taxon>
        <taxon>Eurotiomycetes</taxon>
        <taxon>Chaetothyriomycetidae</taxon>
        <taxon>Chaetothyriales</taxon>
        <taxon>Herpotrichiellaceae</taxon>
        <taxon>Exophiala</taxon>
    </lineage>
</organism>
<comment type="caution">
    <text evidence="1">The sequence shown here is derived from an EMBL/GenBank/DDBJ whole genome shotgun (WGS) entry which is preliminary data.</text>
</comment>
<protein>
    <submittedName>
        <fullName evidence="1">Uncharacterized protein</fullName>
    </submittedName>
</protein>
<sequence>MYVVKRHVSRTTYGPSDLPTPPLLVITSYFKFTGTFDPHHHCAASSTAVVVHAFVLHTSRSDRLPTSFAKNKRRHSNNSLGRHTFPVTSTTPHYSYNSSGIAVFEIHHSYGAKQTTTIDYSICTRTQHLAMPLLYTKNWGGKHVGGGVNVSRHGVRRNPFRISLGRFSCFR</sequence>
<evidence type="ECO:0000313" key="1">
    <source>
        <dbReference type="EMBL" id="KAJ8992050.1"/>
    </source>
</evidence>
<dbReference type="EMBL" id="JAJGCB010000006">
    <property type="protein sequence ID" value="KAJ8992050.1"/>
    <property type="molecule type" value="Genomic_DNA"/>
</dbReference>
<accession>A0AAN6EY21</accession>
<name>A0AAN6EY21_EXODE</name>